<gene>
    <name evidence="11" type="ORF">B1H58_12030</name>
</gene>
<evidence type="ECO:0008006" key="13">
    <source>
        <dbReference type="Google" id="ProtNLM"/>
    </source>
</evidence>
<proteinExistence type="inferred from homology"/>
<evidence type="ECO:0000259" key="9">
    <source>
        <dbReference type="Pfam" id="PF05957"/>
    </source>
</evidence>
<dbReference type="STRING" id="1891675.B1H58_12030"/>
<dbReference type="OrthoDB" id="6522731at2"/>
<evidence type="ECO:0000256" key="2">
    <source>
        <dbReference type="ARBA" id="ARBA00010423"/>
    </source>
</evidence>
<dbReference type="Pfam" id="PF05957">
    <property type="entry name" value="DUF883"/>
    <property type="match status" value="1"/>
</dbReference>
<dbReference type="GO" id="GO:0043022">
    <property type="term" value="F:ribosome binding"/>
    <property type="evidence" value="ECO:0007669"/>
    <property type="project" value="InterPro"/>
</dbReference>
<comment type="similarity">
    <text evidence="2">Belongs to the ElaB/YgaM/YqjD family.</text>
</comment>
<evidence type="ECO:0000313" key="12">
    <source>
        <dbReference type="Proteomes" id="UP000192900"/>
    </source>
</evidence>
<evidence type="ECO:0000256" key="4">
    <source>
        <dbReference type="ARBA" id="ARBA00022519"/>
    </source>
</evidence>
<evidence type="ECO:0000313" key="11">
    <source>
        <dbReference type="EMBL" id="ARJ42679.1"/>
    </source>
</evidence>
<evidence type="ECO:0000259" key="10">
    <source>
        <dbReference type="Pfam" id="PF19029"/>
    </source>
</evidence>
<dbReference type="Pfam" id="PF19029">
    <property type="entry name" value="DUF883_C"/>
    <property type="match status" value="1"/>
</dbReference>
<feature type="transmembrane region" description="Helical" evidence="8">
    <location>
        <begin position="83"/>
        <end position="101"/>
    </location>
</feature>
<feature type="domain" description="DUF883" evidence="9">
    <location>
        <begin position="13"/>
        <end position="59"/>
    </location>
</feature>
<name>A0A1W6B6J0_9GAMM</name>
<dbReference type="PANTHER" id="PTHR35893">
    <property type="entry name" value="INNER MEMBRANE PROTEIN-RELATED"/>
    <property type="match status" value="1"/>
</dbReference>
<dbReference type="InterPro" id="IPR043604">
    <property type="entry name" value="DUF883_N"/>
</dbReference>
<dbReference type="PANTHER" id="PTHR35893:SF4">
    <property type="entry name" value="INNER MEMBRANE PROTEIN"/>
    <property type="match status" value="1"/>
</dbReference>
<keyword evidence="6 8" id="KW-1133">Transmembrane helix</keyword>
<dbReference type="InterPro" id="IPR010279">
    <property type="entry name" value="YqjD/ElaB"/>
</dbReference>
<accession>A0A1W6B6J0</accession>
<dbReference type="AlphaFoldDB" id="A0A1W6B6J0"/>
<evidence type="ECO:0000256" key="6">
    <source>
        <dbReference type="ARBA" id="ARBA00022989"/>
    </source>
</evidence>
<dbReference type="GO" id="GO:0005886">
    <property type="term" value="C:plasma membrane"/>
    <property type="evidence" value="ECO:0007669"/>
    <property type="project" value="UniProtKB-SubCell"/>
</dbReference>
<keyword evidence="3" id="KW-1003">Cell membrane</keyword>
<sequence>MSKQTVKNDELDVHQDVSVLADALDDLLKSYGSKTKEDIEEARSKAEALLKETRAKIHGRSRVRQAARDAGQQVDTWIHDKPWHGAGVGAAIGIFIGALLASRR</sequence>
<evidence type="ECO:0000256" key="7">
    <source>
        <dbReference type="ARBA" id="ARBA00023136"/>
    </source>
</evidence>
<organism evidence="11 12">
    <name type="scientific">Pantoea alhagi</name>
    <dbReference type="NCBI Taxonomy" id="1891675"/>
    <lineage>
        <taxon>Bacteria</taxon>
        <taxon>Pseudomonadati</taxon>
        <taxon>Pseudomonadota</taxon>
        <taxon>Gammaproteobacteria</taxon>
        <taxon>Enterobacterales</taxon>
        <taxon>Erwiniaceae</taxon>
        <taxon>Pantoea</taxon>
    </lineage>
</organism>
<dbReference type="EMBL" id="CP019706">
    <property type="protein sequence ID" value="ARJ42679.1"/>
    <property type="molecule type" value="Genomic_DNA"/>
</dbReference>
<evidence type="ECO:0000256" key="8">
    <source>
        <dbReference type="SAM" id="Phobius"/>
    </source>
</evidence>
<evidence type="ECO:0000256" key="3">
    <source>
        <dbReference type="ARBA" id="ARBA00022475"/>
    </source>
</evidence>
<evidence type="ECO:0000256" key="5">
    <source>
        <dbReference type="ARBA" id="ARBA00022692"/>
    </source>
</evidence>
<keyword evidence="7 8" id="KW-0472">Membrane</keyword>
<keyword evidence="12" id="KW-1185">Reference proteome</keyword>
<feature type="domain" description="DUF883" evidence="10">
    <location>
        <begin position="75"/>
        <end position="103"/>
    </location>
</feature>
<protein>
    <recommendedName>
        <fullName evidence="13">DUF883 domain-containing protein</fullName>
    </recommendedName>
</protein>
<dbReference type="RefSeq" id="WP_085070566.1">
    <property type="nucleotide sequence ID" value="NZ_CP019706.1"/>
</dbReference>
<reference evidence="11 12" key="1">
    <citation type="submission" date="2017-02" db="EMBL/GenBank/DDBJ databases">
        <title>Complete genome sequence of the drought resistance-promoting endophyte Pantoea alhagi LTYR-11Z.</title>
        <authorList>
            <person name="Zhang L."/>
        </authorList>
    </citation>
    <scope>NUCLEOTIDE SEQUENCE [LARGE SCALE GENOMIC DNA]</scope>
    <source>
        <strain evidence="11 12">LTYR-11Z</strain>
    </source>
</reference>
<dbReference type="InterPro" id="IPR043605">
    <property type="entry name" value="DUF883_C"/>
</dbReference>
<comment type="subcellular location">
    <subcellularLocation>
        <location evidence="1">Cell inner membrane</location>
        <topology evidence="1">Single-pass membrane protein</topology>
    </subcellularLocation>
</comment>
<evidence type="ECO:0000256" key="1">
    <source>
        <dbReference type="ARBA" id="ARBA00004377"/>
    </source>
</evidence>
<keyword evidence="4" id="KW-0997">Cell inner membrane</keyword>
<keyword evidence="5 8" id="KW-0812">Transmembrane</keyword>
<dbReference type="Proteomes" id="UP000192900">
    <property type="component" value="Chromosome"/>
</dbReference>
<dbReference type="KEGG" id="palh:B1H58_12030"/>